<dbReference type="Gene3D" id="3.40.30.10">
    <property type="entry name" value="Glutaredoxin"/>
    <property type="match status" value="1"/>
</dbReference>
<dbReference type="SUPFAM" id="SSF52833">
    <property type="entry name" value="Thioredoxin-like"/>
    <property type="match status" value="1"/>
</dbReference>
<comment type="caution">
    <text evidence="1">The sequence shown here is derived from an EMBL/GenBank/DDBJ whole genome shotgun (WGS) entry which is preliminary data.</text>
</comment>
<organism evidence="1 2">
    <name type="scientific">Ornithinimicrobium kibberense</name>
    <dbReference type="NCBI Taxonomy" id="282060"/>
    <lineage>
        <taxon>Bacteria</taxon>
        <taxon>Bacillati</taxon>
        <taxon>Actinomycetota</taxon>
        <taxon>Actinomycetes</taxon>
        <taxon>Micrococcales</taxon>
        <taxon>Ornithinimicrobiaceae</taxon>
        <taxon>Ornithinimicrobium</taxon>
    </lineage>
</organism>
<dbReference type="EMBL" id="JBHMAX010000012">
    <property type="protein sequence ID" value="MFB9731492.1"/>
    <property type="molecule type" value="Genomic_DNA"/>
</dbReference>
<accession>A0ABV5V109</accession>
<proteinExistence type="predicted"/>
<dbReference type="Pfam" id="PF05768">
    <property type="entry name" value="Glrx-like"/>
    <property type="match status" value="1"/>
</dbReference>
<evidence type="ECO:0000313" key="1">
    <source>
        <dbReference type="EMBL" id="MFB9731492.1"/>
    </source>
</evidence>
<dbReference type="Proteomes" id="UP001589613">
    <property type="component" value="Unassembled WGS sequence"/>
</dbReference>
<evidence type="ECO:0000313" key="2">
    <source>
        <dbReference type="Proteomes" id="UP001589613"/>
    </source>
</evidence>
<dbReference type="InterPro" id="IPR036249">
    <property type="entry name" value="Thioredoxin-like_sf"/>
</dbReference>
<protein>
    <submittedName>
        <fullName evidence="1">Glutaredoxin family protein</fullName>
    </submittedName>
</protein>
<dbReference type="InterPro" id="IPR008554">
    <property type="entry name" value="Glutaredoxin-like"/>
</dbReference>
<sequence>MPWWRPSAPRAGSGPRVEVVTRQGCHLCQEMIDVVRRAVGPEVPVHLVDLDVGPVPGGARERWTTLVPVLLVDGREVAHWRVDERTVRAAVGPAGRSLPARVLVRRRRRP</sequence>
<reference evidence="1 2" key="1">
    <citation type="submission" date="2024-09" db="EMBL/GenBank/DDBJ databases">
        <authorList>
            <person name="Sun Q."/>
            <person name="Mori K."/>
        </authorList>
    </citation>
    <scope>NUCLEOTIDE SEQUENCE [LARGE SCALE GENOMIC DNA]</scope>
    <source>
        <strain evidence="1 2">JCM 12763</strain>
    </source>
</reference>
<gene>
    <name evidence="1" type="ORF">ACFFN0_05505</name>
</gene>
<dbReference type="RefSeq" id="WP_141336968.1">
    <property type="nucleotide sequence ID" value="NZ_JBHMAX010000012.1"/>
</dbReference>
<name>A0ABV5V109_9MICO</name>
<keyword evidence="2" id="KW-1185">Reference proteome</keyword>